<comment type="caution">
    <text evidence="1">The sequence shown here is derived from an EMBL/GenBank/DDBJ whole genome shotgun (WGS) entry which is preliminary data.</text>
</comment>
<protein>
    <submittedName>
        <fullName evidence="1">Uncharacterized protein</fullName>
    </submittedName>
</protein>
<gene>
    <name evidence="1" type="ORF">Tci_028174</name>
</gene>
<sequence>MVEMVVDVQIRVVVVETRVVVERHEVVEIDLKGPVVNFSQLSHKGHLVTKYVVEVLEKVVGNVKKSGVEDDDYMDEV</sequence>
<proteinExistence type="predicted"/>
<dbReference type="AlphaFoldDB" id="A0A6L2L3N8"/>
<accession>A0A6L2L3N8</accession>
<evidence type="ECO:0000313" key="1">
    <source>
        <dbReference type="EMBL" id="GEU56196.1"/>
    </source>
</evidence>
<dbReference type="EMBL" id="BKCJ010003622">
    <property type="protein sequence ID" value="GEU56196.1"/>
    <property type="molecule type" value="Genomic_DNA"/>
</dbReference>
<name>A0A6L2L3N8_TANCI</name>
<feature type="non-terminal residue" evidence="1">
    <location>
        <position position="77"/>
    </location>
</feature>
<organism evidence="1">
    <name type="scientific">Tanacetum cinerariifolium</name>
    <name type="common">Dalmatian daisy</name>
    <name type="synonym">Chrysanthemum cinerariifolium</name>
    <dbReference type="NCBI Taxonomy" id="118510"/>
    <lineage>
        <taxon>Eukaryota</taxon>
        <taxon>Viridiplantae</taxon>
        <taxon>Streptophyta</taxon>
        <taxon>Embryophyta</taxon>
        <taxon>Tracheophyta</taxon>
        <taxon>Spermatophyta</taxon>
        <taxon>Magnoliopsida</taxon>
        <taxon>eudicotyledons</taxon>
        <taxon>Gunneridae</taxon>
        <taxon>Pentapetalae</taxon>
        <taxon>asterids</taxon>
        <taxon>campanulids</taxon>
        <taxon>Asterales</taxon>
        <taxon>Asteraceae</taxon>
        <taxon>Asteroideae</taxon>
        <taxon>Anthemideae</taxon>
        <taxon>Anthemidinae</taxon>
        <taxon>Tanacetum</taxon>
    </lineage>
</organism>
<reference evidence="1" key="1">
    <citation type="journal article" date="2019" name="Sci. Rep.">
        <title>Draft genome of Tanacetum cinerariifolium, the natural source of mosquito coil.</title>
        <authorList>
            <person name="Yamashiro T."/>
            <person name="Shiraishi A."/>
            <person name="Satake H."/>
            <person name="Nakayama K."/>
        </authorList>
    </citation>
    <scope>NUCLEOTIDE SEQUENCE</scope>
</reference>